<sequence>MRGRLGDVAGDEYGGHGGAETDLPEGVALPEFGAGRHGGLETGPSSRSAGPVAVDALRSGERSRVRAGGARRQDAAPDLGFLAAALQGKGSRTACGH</sequence>
<accession>A0A1J4Q4S7</accession>
<dbReference type="AlphaFoldDB" id="A0A1J4Q4S7"/>
<dbReference type="EMBL" id="LBDA02000029">
    <property type="protein sequence ID" value="OIK27151.1"/>
    <property type="molecule type" value="Genomic_DNA"/>
</dbReference>
<reference evidence="2" key="1">
    <citation type="submission" date="2016-10" db="EMBL/GenBank/DDBJ databases">
        <title>Genome sequence of Streptomyces malaysiense MUSC 136.</title>
        <authorList>
            <person name="Lee L.-H."/>
            <person name="Ser H.-L."/>
        </authorList>
    </citation>
    <scope>NUCLEOTIDE SEQUENCE [LARGE SCALE GENOMIC DNA]</scope>
    <source>
        <strain evidence="2">MUSC 136</strain>
    </source>
</reference>
<proteinExistence type="predicted"/>
<gene>
    <name evidence="2" type="ORF">VT52_013340</name>
</gene>
<evidence type="ECO:0000313" key="3">
    <source>
        <dbReference type="Proteomes" id="UP000034838"/>
    </source>
</evidence>
<comment type="caution">
    <text evidence="2">The sequence shown here is derived from an EMBL/GenBank/DDBJ whole genome shotgun (WGS) entry which is preliminary data.</text>
</comment>
<protein>
    <submittedName>
        <fullName evidence="2">Uncharacterized protein</fullName>
    </submittedName>
</protein>
<keyword evidence="3" id="KW-1185">Reference proteome</keyword>
<evidence type="ECO:0000256" key="1">
    <source>
        <dbReference type="SAM" id="MobiDB-lite"/>
    </source>
</evidence>
<dbReference type="Proteomes" id="UP000034838">
    <property type="component" value="Unassembled WGS sequence"/>
</dbReference>
<evidence type="ECO:0000313" key="2">
    <source>
        <dbReference type="EMBL" id="OIK27151.1"/>
    </source>
</evidence>
<feature type="region of interest" description="Disordered" evidence="1">
    <location>
        <begin position="1"/>
        <end position="52"/>
    </location>
</feature>
<name>A0A1J4Q4S7_9ACTN</name>
<organism evidence="2 3">
    <name type="scientific">Streptomyces malaysiense</name>
    <dbReference type="NCBI Taxonomy" id="1428626"/>
    <lineage>
        <taxon>Bacteria</taxon>
        <taxon>Bacillati</taxon>
        <taxon>Actinomycetota</taxon>
        <taxon>Actinomycetes</taxon>
        <taxon>Kitasatosporales</taxon>
        <taxon>Streptomycetaceae</taxon>
        <taxon>Streptomyces</taxon>
    </lineage>
</organism>